<evidence type="ECO:0000256" key="1">
    <source>
        <dbReference type="ARBA" id="ARBA00004496"/>
    </source>
</evidence>
<dbReference type="STRING" id="1441469.A0A225BCL5"/>
<name>A0A225BCL5_TALAT</name>
<dbReference type="OrthoDB" id="10248520at2759"/>
<dbReference type="FunFam" id="1.10.560.10:FF:000070">
    <property type="entry name" value="Uncharacterized protein"/>
    <property type="match status" value="1"/>
</dbReference>
<reference evidence="11 12" key="1">
    <citation type="submission" date="2015-06" db="EMBL/GenBank/DDBJ databases">
        <title>Talaromyces atroroseus IBT 11181 draft genome.</title>
        <authorList>
            <person name="Rasmussen K.B."/>
            <person name="Rasmussen S."/>
            <person name="Petersen B."/>
            <person name="Sicheritz-Ponten T."/>
            <person name="Mortensen U.H."/>
            <person name="Thrane U."/>
        </authorList>
    </citation>
    <scope>NUCLEOTIDE SEQUENCE [LARGE SCALE GENOMIC DNA]</scope>
    <source>
        <strain evidence="11 12">IBT 11181</strain>
    </source>
</reference>
<proteinExistence type="inferred from homology"/>
<keyword evidence="8 10" id="KW-0143">Chaperone</keyword>
<keyword evidence="5" id="KW-0963">Cytoplasm</keyword>
<dbReference type="InterPro" id="IPR053374">
    <property type="entry name" value="TCP-1_chaperonin"/>
</dbReference>
<sequence>MAGIFEQPRNAGTLFLGGQKISGADIRDQNVLATQAIANVVKSSFGPSGLDKMMVDDIGDVTVTNDGATILSLLDIEHPAGKILVDLAQQQDKEVGDGTTSVVLIASELLRRANELMKNRIHPTTIITGYRLALREAVKYMNENISTKVESLGKDSLLNIARTSMSSKIIGADTEFFANMVVDAMLLVKSTNQRNEVKYPVKAVNVLKAHGKSATESLLVKGYALNCTVASQAMRTRITDAKIACLDMNLQKERMKLGVQITVDDPQQLEKIRERESGIVLERVEMILKAGANVVLTTKGIDDMVLKTFVEKGAMAVRRCKKEDLRRIAKATGATLISTLSDLNGDEKFETSYLGYAEEVVQERISDDECILVKGTKAHSSASIILRGPNDFQLDEMERSVHDSLSAVKRTLESGSVVPGGGAVETALHIYLEEFAVTVSSREQLAIGEFAQSLLVIPKTLAVNAAKDASELVAQLRVRHAISQRLQEGDANEEEKAIAKKKTYRNYGLDLTKGRVMDSVKAGVLEPSMSKVKQLKSAVEACIAIMRIDTMIKLDPEQPAEDDGHGH</sequence>
<protein>
    <recommendedName>
        <fullName evidence="4">T-complex protein 1 subunit alpha</fullName>
    </recommendedName>
    <alternativeName>
        <fullName evidence="9">CCT-alpha</fullName>
    </alternativeName>
</protein>
<dbReference type="FunFam" id="3.50.7.10:FF:000009">
    <property type="entry name" value="T-complex protein 1 subunit alpha"/>
    <property type="match status" value="1"/>
</dbReference>
<dbReference type="EMBL" id="LFMY01000001">
    <property type="protein sequence ID" value="OKL63787.1"/>
    <property type="molecule type" value="Genomic_DNA"/>
</dbReference>
<gene>
    <name evidence="11" type="ORF">UA08_00256</name>
</gene>
<dbReference type="Gene3D" id="3.50.7.10">
    <property type="entry name" value="GroEL"/>
    <property type="match status" value="1"/>
</dbReference>
<dbReference type="PRINTS" id="PR00304">
    <property type="entry name" value="TCOMPLEXTCP1"/>
</dbReference>
<evidence type="ECO:0000256" key="5">
    <source>
        <dbReference type="ARBA" id="ARBA00022490"/>
    </source>
</evidence>
<keyword evidence="6 10" id="KW-0547">Nucleotide-binding</keyword>
<evidence type="ECO:0000313" key="11">
    <source>
        <dbReference type="EMBL" id="OKL63787.1"/>
    </source>
</evidence>
<evidence type="ECO:0000256" key="6">
    <source>
        <dbReference type="ARBA" id="ARBA00022741"/>
    </source>
</evidence>
<keyword evidence="12" id="KW-1185">Reference proteome</keyword>
<dbReference type="PROSITE" id="PS00751">
    <property type="entry name" value="TCP1_2"/>
    <property type="match status" value="1"/>
</dbReference>
<dbReference type="GO" id="GO:0140662">
    <property type="term" value="F:ATP-dependent protein folding chaperone"/>
    <property type="evidence" value="ECO:0007669"/>
    <property type="project" value="InterPro"/>
</dbReference>
<dbReference type="Gene3D" id="1.10.560.10">
    <property type="entry name" value="GroEL-like equatorial domain"/>
    <property type="match status" value="1"/>
</dbReference>
<evidence type="ECO:0000256" key="4">
    <source>
        <dbReference type="ARBA" id="ARBA00014424"/>
    </source>
</evidence>
<comment type="caution">
    <text evidence="11">The sequence shown here is derived from an EMBL/GenBank/DDBJ whole genome shotgun (WGS) entry which is preliminary data.</text>
</comment>
<dbReference type="GeneID" id="31000011"/>
<dbReference type="PROSITE" id="PS00995">
    <property type="entry name" value="TCP1_3"/>
    <property type="match status" value="1"/>
</dbReference>
<dbReference type="GO" id="GO:0005832">
    <property type="term" value="C:chaperonin-containing T-complex"/>
    <property type="evidence" value="ECO:0007669"/>
    <property type="project" value="EnsemblFungi"/>
</dbReference>
<keyword evidence="7 10" id="KW-0067">ATP-binding</keyword>
<dbReference type="Proteomes" id="UP000214365">
    <property type="component" value="Unassembled WGS sequence"/>
</dbReference>
<dbReference type="InterPro" id="IPR027413">
    <property type="entry name" value="GROEL-like_equatorial_sf"/>
</dbReference>
<dbReference type="RefSeq" id="XP_020123908.1">
    <property type="nucleotide sequence ID" value="XM_020260042.1"/>
</dbReference>
<dbReference type="Gene3D" id="3.30.260.10">
    <property type="entry name" value="TCP-1-like chaperonin intermediate domain"/>
    <property type="match status" value="1"/>
</dbReference>
<dbReference type="Pfam" id="PF00118">
    <property type="entry name" value="Cpn60_TCP1"/>
    <property type="match status" value="1"/>
</dbReference>
<accession>A0A225BCL5</accession>
<evidence type="ECO:0000256" key="7">
    <source>
        <dbReference type="ARBA" id="ARBA00022840"/>
    </source>
</evidence>
<dbReference type="NCBIfam" id="TIGR02340">
    <property type="entry name" value="chap_CCT_alpha"/>
    <property type="match status" value="1"/>
</dbReference>
<comment type="subcellular location">
    <subcellularLocation>
        <location evidence="1">Cytoplasm</location>
    </subcellularLocation>
</comment>
<evidence type="ECO:0000256" key="9">
    <source>
        <dbReference type="ARBA" id="ARBA00030049"/>
    </source>
</evidence>
<dbReference type="SUPFAM" id="SSF54849">
    <property type="entry name" value="GroEL-intermediate domain like"/>
    <property type="match status" value="1"/>
</dbReference>
<evidence type="ECO:0000313" key="12">
    <source>
        <dbReference type="Proteomes" id="UP000214365"/>
    </source>
</evidence>
<dbReference type="SUPFAM" id="SSF52029">
    <property type="entry name" value="GroEL apical domain-like"/>
    <property type="match status" value="1"/>
</dbReference>
<dbReference type="GO" id="GO:0005524">
    <property type="term" value="F:ATP binding"/>
    <property type="evidence" value="ECO:0007669"/>
    <property type="project" value="UniProtKB-KW"/>
</dbReference>
<dbReference type="NCBIfam" id="NF041082">
    <property type="entry name" value="thermosome_alpha"/>
    <property type="match status" value="1"/>
</dbReference>
<comment type="subunit">
    <text evidence="3">Heterooligomeric complex of about 850 to 900 kDa that forms two stacked rings, 12 to 16 nm in diameter.</text>
</comment>
<evidence type="ECO:0000256" key="3">
    <source>
        <dbReference type="ARBA" id="ARBA00011531"/>
    </source>
</evidence>
<dbReference type="InterPro" id="IPR002423">
    <property type="entry name" value="Cpn60/GroEL/TCP-1"/>
</dbReference>
<dbReference type="InterPro" id="IPR027409">
    <property type="entry name" value="GroEL-like_apical_dom_sf"/>
</dbReference>
<comment type="similarity">
    <text evidence="2 10">Belongs to the TCP-1 chaperonin family.</text>
</comment>
<evidence type="ECO:0000256" key="2">
    <source>
        <dbReference type="ARBA" id="ARBA00008020"/>
    </source>
</evidence>
<dbReference type="InterPro" id="IPR012715">
    <property type="entry name" value="Chap_CCT_alpha"/>
</dbReference>
<dbReference type="GO" id="GO:0016887">
    <property type="term" value="F:ATP hydrolysis activity"/>
    <property type="evidence" value="ECO:0007669"/>
    <property type="project" value="InterPro"/>
</dbReference>
<dbReference type="InterPro" id="IPR017998">
    <property type="entry name" value="Chaperone_TCP-1"/>
</dbReference>
<dbReference type="CDD" id="cd03335">
    <property type="entry name" value="TCP1_alpha"/>
    <property type="match status" value="1"/>
</dbReference>
<dbReference type="InterPro" id="IPR054827">
    <property type="entry name" value="thermosome_alpha"/>
</dbReference>
<dbReference type="InterPro" id="IPR027410">
    <property type="entry name" value="TCP-1-like_intermed_sf"/>
</dbReference>
<dbReference type="AlphaFoldDB" id="A0A225BCL5"/>
<dbReference type="NCBIfam" id="NF041083">
    <property type="entry name" value="thermosome_beta"/>
    <property type="match status" value="1"/>
</dbReference>
<dbReference type="PROSITE" id="PS00750">
    <property type="entry name" value="TCP1_1"/>
    <property type="match status" value="1"/>
</dbReference>
<organism evidence="11 12">
    <name type="scientific">Talaromyces atroroseus</name>
    <dbReference type="NCBI Taxonomy" id="1441469"/>
    <lineage>
        <taxon>Eukaryota</taxon>
        <taxon>Fungi</taxon>
        <taxon>Dikarya</taxon>
        <taxon>Ascomycota</taxon>
        <taxon>Pezizomycotina</taxon>
        <taxon>Eurotiomycetes</taxon>
        <taxon>Eurotiomycetidae</taxon>
        <taxon>Eurotiales</taxon>
        <taxon>Trichocomaceae</taxon>
        <taxon>Talaromyces</taxon>
        <taxon>Talaromyces sect. Trachyspermi</taxon>
    </lineage>
</organism>
<evidence type="ECO:0000256" key="8">
    <source>
        <dbReference type="ARBA" id="ARBA00023186"/>
    </source>
</evidence>
<dbReference type="GO" id="GO:0051082">
    <property type="term" value="F:unfolded protein binding"/>
    <property type="evidence" value="ECO:0007669"/>
    <property type="project" value="EnsemblFungi"/>
</dbReference>
<dbReference type="InterPro" id="IPR002194">
    <property type="entry name" value="Chaperonin_TCP-1_CS"/>
</dbReference>
<evidence type="ECO:0000256" key="10">
    <source>
        <dbReference type="RuleBase" id="RU004187"/>
    </source>
</evidence>
<dbReference type="SUPFAM" id="SSF48592">
    <property type="entry name" value="GroEL equatorial domain-like"/>
    <property type="match status" value="1"/>
</dbReference>
<dbReference type="PANTHER" id="PTHR11353">
    <property type="entry name" value="CHAPERONIN"/>
    <property type="match status" value="1"/>
</dbReference>